<keyword evidence="6 12" id="KW-0547">Nucleotide-binding</keyword>
<dbReference type="PRINTS" id="PR00980">
    <property type="entry name" value="TRNASYNTHALA"/>
</dbReference>
<dbReference type="FunFam" id="3.30.54.20:FF:000001">
    <property type="entry name" value="Alanine--tRNA ligase"/>
    <property type="match status" value="1"/>
</dbReference>
<dbReference type="InterPro" id="IPR003156">
    <property type="entry name" value="DHHA1_dom"/>
</dbReference>
<evidence type="ECO:0000313" key="15">
    <source>
        <dbReference type="Proteomes" id="UP000226429"/>
    </source>
</evidence>
<accession>A0A370CK28</accession>
<dbReference type="InterPro" id="IPR012947">
    <property type="entry name" value="tRNA_SAD"/>
</dbReference>
<keyword evidence="9 12" id="KW-0694">RNA-binding</keyword>
<comment type="domain">
    <text evidence="12">Consists of three domains; the N-terminal catalytic domain, the editing domain and the C-terminal C-Ala domain. The editing domain removes incorrectly charged amino acids, while the C-Ala domain, along with tRNA(Ala), serves as a bridge to cooperatively bring together the editing and aminoacylation centers thus stimulating deacylation of misacylated tRNAs.</text>
</comment>
<evidence type="ECO:0000256" key="3">
    <source>
        <dbReference type="ARBA" id="ARBA00022555"/>
    </source>
</evidence>
<organism evidence="14 15">
    <name type="scientific">Candidatus Aquirickettsiella gammari</name>
    <dbReference type="NCBI Taxonomy" id="2016198"/>
    <lineage>
        <taxon>Bacteria</taxon>
        <taxon>Pseudomonadati</taxon>
        <taxon>Pseudomonadota</taxon>
        <taxon>Gammaproteobacteria</taxon>
        <taxon>Legionellales</taxon>
        <taxon>Coxiellaceae</taxon>
        <taxon>Candidatus Aquirickettsiella</taxon>
    </lineage>
</organism>
<dbReference type="InterPro" id="IPR002318">
    <property type="entry name" value="Ala-tRNA-lgiase_IIc"/>
</dbReference>
<keyword evidence="5 12" id="KW-0479">Metal-binding</keyword>
<sequence>MNSNELRELFLNYFKKQGHTIVPSASLIPAHDPSLLFTNAGMVPFKDVFLGLDKRPYLRAASIQRCIRAGGKHNDLENVGYTARHHTFFEMLGNFSFGDYFKREAIQYSWKFLTEQLKLSPEKLWVTVFTEDDEAAAIWLNEIQVDPSRFSRCGVSDNFWSMGDTGPCGPCSEIFYDHGPTVPGGPPGTSTAEGDRYVEIWNLVFMQFQRSSDGVLTPLPKPSVDTGMGLERLAAIMQGVTNNYETDLFQPLIKAVAKEAGISDFANTSLRVIADHIRSSAFLISDGVRPGNEGRSYVLRRIIRRAIRHGHQLGLDRPFFYRLLNPLAKQMLLAYPQLAKEQKSIEKVLLHEEQQFARTLTQGLKLFEQELLKLRDKKQFPGSVLFRLYDTYGFPLDLTADIARERGLTIDRVGFDKEMERQRKLSKAASQFVAATRVDLSDELATEFVGYKALKQAAAPILNLLANNKSSVGELSEGEEGFIILAKTPFYAQGGGQIGDTGYLLNATSQFLVTQTFKEGAFILHQGKLLKGHLKKGDKLKAEVDVEKRRAITLNHSATHLLHAALREILGGHVMQKGSLVEPERLRFDFSHPDPLSTEQLKIIEDRVNQQIRANLPVLTQIMSREEARQTGALAMFGEKYADKVRVLTMGDFSKELCGGTHVSRTGDIGVFKITGELGTSAGIRRIQALTGQYALNWVMALEEQADQLAKLFKSARDNLVEKARNDIEAKQSLQKQIVALQQSIVSMMGDELITQAIDLQGVKLLISEINGIDVAGLRHLLDQLKSKLKPAVIVLASIEQQRVQLVVGVAKELTGKIKAGELANEIAQSIGGQGGGRPDFAQAGGDELEGLAMALKKAKHWVETRLNDNYA</sequence>
<dbReference type="AlphaFoldDB" id="A0A370CK28"/>
<dbReference type="SUPFAM" id="SSF55186">
    <property type="entry name" value="ThrRS/AlaRS common domain"/>
    <property type="match status" value="1"/>
</dbReference>
<dbReference type="FunFam" id="3.10.310.40:FF:000001">
    <property type="entry name" value="Alanine--tRNA ligase"/>
    <property type="match status" value="1"/>
</dbReference>
<evidence type="ECO:0000256" key="10">
    <source>
        <dbReference type="ARBA" id="ARBA00022917"/>
    </source>
</evidence>
<dbReference type="SUPFAM" id="SSF101353">
    <property type="entry name" value="Putative anticodon-binding domain of alanyl-tRNA synthetase (AlaRS)"/>
    <property type="match status" value="1"/>
</dbReference>
<dbReference type="FunFam" id="3.30.930.10:FF:000004">
    <property type="entry name" value="Alanine--tRNA ligase"/>
    <property type="match status" value="1"/>
</dbReference>
<dbReference type="PANTHER" id="PTHR11777">
    <property type="entry name" value="ALANYL-TRNA SYNTHETASE"/>
    <property type="match status" value="1"/>
</dbReference>
<reference evidence="14 15" key="2">
    <citation type="journal article" date="2018" name="J. Invertebr. Pathol.">
        <title>'Candidatus Aquirickettsiella gammari' (Gammaproteobacteria: Legionellales: Coxiellaceae): A bacterial pathogen of the freshwater crustacean Gammarus fossarum (Malacostraca: Amphipoda).</title>
        <authorList>
            <person name="Bojko J."/>
            <person name="Dunn A.M."/>
            <person name="Stebbing P.D."/>
            <person name="van Aerle R."/>
            <person name="Bacela-Spychalska K."/>
            <person name="Bean T.P."/>
            <person name="Urrutia A."/>
            <person name="Stentiford G.D."/>
        </authorList>
    </citation>
    <scope>NUCLEOTIDE SEQUENCE [LARGE SCALE GENOMIC DNA]</scope>
    <source>
        <strain evidence="14">RA15029</strain>
    </source>
</reference>
<comment type="function">
    <text evidence="12">Catalyzes the attachment of alanine to tRNA(Ala) in a two-step reaction: alanine is first activated by ATP to form Ala-AMP and then transferred to the acceptor end of tRNA(Ala). Also edits incorrectly charged Ser-tRNA(Ala) and Gly-tRNA(Ala) via its editing domain.</text>
</comment>
<dbReference type="HAMAP" id="MF_00036_B">
    <property type="entry name" value="Ala_tRNA_synth_B"/>
    <property type="match status" value="1"/>
</dbReference>
<evidence type="ECO:0000313" key="14">
    <source>
        <dbReference type="EMBL" id="RDH41165.1"/>
    </source>
</evidence>
<keyword evidence="10 12" id="KW-0648">Protein biosynthesis</keyword>
<keyword evidence="3 12" id="KW-0820">tRNA-binding</keyword>
<dbReference type="NCBIfam" id="TIGR00344">
    <property type="entry name" value="alaS"/>
    <property type="match status" value="1"/>
</dbReference>
<evidence type="ECO:0000256" key="12">
    <source>
        <dbReference type="HAMAP-Rule" id="MF_00036"/>
    </source>
</evidence>
<evidence type="ECO:0000259" key="13">
    <source>
        <dbReference type="PROSITE" id="PS50860"/>
    </source>
</evidence>
<dbReference type="Gene3D" id="3.30.54.20">
    <property type="match status" value="1"/>
</dbReference>
<proteinExistence type="inferred from homology"/>
<dbReference type="Pfam" id="PF02272">
    <property type="entry name" value="DHHA1"/>
    <property type="match status" value="1"/>
</dbReference>
<dbReference type="InterPro" id="IPR045864">
    <property type="entry name" value="aa-tRNA-synth_II/BPL/LPL"/>
</dbReference>
<dbReference type="InterPro" id="IPR018165">
    <property type="entry name" value="Ala-tRNA-synth_IIc_core"/>
</dbReference>
<evidence type="ECO:0000256" key="8">
    <source>
        <dbReference type="ARBA" id="ARBA00022840"/>
    </source>
</evidence>
<dbReference type="Proteomes" id="UP000226429">
    <property type="component" value="Unassembled WGS sequence"/>
</dbReference>
<evidence type="ECO:0000256" key="4">
    <source>
        <dbReference type="ARBA" id="ARBA00022598"/>
    </source>
</evidence>
<feature type="binding site" evidence="12">
    <location>
        <position position="560"/>
    </location>
    <ligand>
        <name>Zn(2+)</name>
        <dbReference type="ChEBI" id="CHEBI:29105"/>
    </ligand>
</feature>
<dbReference type="GO" id="GO:0005829">
    <property type="term" value="C:cytosol"/>
    <property type="evidence" value="ECO:0007669"/>
    <property type="project" value="TreeGrafter"/>
</dbReference>
<keyword evidence="4 12" id="KW-0436">Ligase</keyword>
<dbReference type="Gene3D" id="3.10.310.40">
    <property type="match status" value="1"/>
</dbReference>
<dbReference type="Pfam" id="PF01411">
    <property type="entry name" value="tRNA-synt_2c"/>
    <property type="match status" value="1"/>
</dbReference>
<evidence type="ECO:0000256" key="11">
    <source>
        <dbReference type="ARBA" id="ARBA00023146"/>
    </source>
</evidence>
<dbReference type="EMBL" id="NMOS02000001">
    <property type="protein sequence ID" value="RDH41165.1"/>
    <property type="molecule type" value="Genomic_DNA"/>
</dbReference>
<dbReference type="InterPro" id="IPR018164">
    <property type="entry name" value="Ala-tRNA-synth_IIc_N"/>
</dbReference>
<feature type="binding site" evidence="12">
    <location>
        <position position="556"/>
    </location>
    <ligand>
        <name>Zn(2+)</name>
        <dbReference type="ChEBI" id="CHEBI:29105"/>
    </ligand>
</feature>
<dbReference type="GO" id="GO:0005524">
    <property type="term" value="F:ATP binding"/>
    <property type="evidence" value="ECO:0007669"/>
    <property type="project" value="UniProtKB-UniRule"/>
</dbReference>
<dbReference type="FunFam" id="3.30.980.10:FF:000004">
    <property type="entry name" value="Alanine--tRNA ligase, cytoplasmic"/>
    <property type="match status" value="1"/>
</dbReference>
<comment type="catalytic activity">
    <reaction evidence="12">
        <text>tRNA(Ala) + L-alanine + ATP = L-alanyl-tRNA(Ala) + AMP + diphosphate</text>
        <dbReference type="Rhea" id="RHEA:12540"/>
        <dbReference type="Rhea" id="RHEA-COMP:9657"/>
        <dbReference type="Rhea" id="RHEA-COMP:9923"/>
        <dbReference type="ChEBI" id="CHEBI:30616"/>
        <dbReference type="ChEBI" id="CHEBI:33019"/>
        <dbReference type="ChEBI" id="CHEBI:57972"/>
        <dbReference type="ChEBI" id="CHEBI:78442"/>
        <dbReference type="ChEBI" id="CHEBI:78497"/>
        <dbReference type="ChEBI" id="CHEBI:456215"/>
        <dbReference type="EC" id="6.1.1.7"/>
    </reaction>
</comment>
<dbReference type="SMART" id="SM00863">
    <property type="entry name" value="tRNA_SAD"/>
    <property type="match status" value="1"/>
</dbReference>
<dbReference type="GO" id="GO:0006419">
    <property type="term" value="P:alanyl-tRNA aminoacylation"/>
    <property type="evidence" value="ECO:0007669"/>
    <property type="project" value="UniProtKB-UniRule"/>
</dbReference>
<dbReference type="GO" id="GO:0002161">
    <property type="term" value="F:aminoacyl-tRNA deacylase activity"/>
    <property type="evidence" value="ECO:0007669"/>
    <property type="project" value="TreeGrafter"/>
</dbReference>
<comment type="cofactor">
    <cofactor evidence="12">
        <name>Zn(2+)</name>
        <dbReference type="ChEBI" id="CHEBI:29105"/>
    </cofactor>
    <text evidence="12">Binds 1 zinc ion per subunit.</text>
</comment>
<protein>
    <recommendedName>
        <fullName evidence="12">Alanine--tRNA ligase</fullName>
        <ecNumber evidence="12">6.1.1.7</ecNumber>
    </recommendedName>
    <alternativeName>
        <fullName evidence="12">Alanyl-tRNA synthetase</fullName>
        <shortName evidence="12">AlaRS</shortName>
    </alternativeName>
</protein>
<dbReference type="InterPro" id="IPR018162">
    <property type="entry name" value="Ala-tRNA-ligase_IIc_anticod-bd"/>
</dbReference>
<keyword evidence="7 12" id="KW-0862">Zinc</keyword>
<dbReference type="PANTHER" id="PTHR11777:SF9">
    <property type="entry name" value="ALANINE--TRNA LIGASE, CYTOPLASMIC"/>
    <property type="match status" value="1"/>
</dbReference>
<dbReference type="InterPro" id="IPR050058">
    <property type="entry name" value="Ala-tRNA_ligase"/>
</dbReference>
<dbReference type="SUPFAM" id="SSF55681">
    <property type="entry name" value="Class II aaRS and biotin synthetases"/>
    <property type="match status" value="1"/>
</dbReference>
<dbReference type="Pfam" id="PF07973">
    <property type="entry name" value="tRNA_SAD"/>
    <property type="match status" value="1"/>
</dbReference>
<dbReference type="CDD" id="cd00673">
    <property type="entry name" value="AlaRS_core"/>
    <property type="match status" value="1"/>
</dbReference>
<feature type="binding site" evidence="12">
    <location>
        <position position="662"/>
    </location>
    <ligand>
        <name>Zn(2+)</name>
        <dbReference type="ChEBI" id="CHEBI:29105"/>
    </ligand>
</feature>
<dbReference type="InterPro" id="IPR023033">
    <property type="entry name" value="Ala_tRNA_ligase_euk/bac"/>
</dbReference>
<reference evidence="14 15" key="1">
    <citation type="journal article" date="2017" name="Int. J. Syst. Evol. Microbiol.">
        <title>Aquarickettsiella crustaci n. gen. n. sp. (Gammaproteobacteria: Legionellales: Coxiellaceae); a bacterial pathogen of the freshwater crustacean: Gammarus fossarum (Malacostraca: Amphipoda).</title>
        <authorList>
            <person name="Bojko J."/>
            <person name="Dunn A.M."/>
            <person name="Stebbing P.D."/>
            <person name="Van Aerle R."/>
            <person name="Bacela-Spychalska K."/>
            <person name="Bean T.P."/>
            <person name="Stentiford G.D."/>
        </authorList>
    </citation>
    <scope>NUCLEOTIDE SEQUENCE [LARGE SCALE GENOMIC DNA]</scope>
    <source>
        <strain evidence="14">RA15029</strain>
    </source>
</reference>
<feature type="binding site" evidence="12">
    <location>
        <position position="658"/>
    </location>
    <ligand>
        <name>Zn(2+)</name>
        <dbReference type="ChEBI" id="CHEBI:29105"/>
    </ligand>
</feature>
<comment type="similarity">
    <text evidence="2 12">Belongs to the class-II aminoacyl-tRNA synthetase family.</text>
</comment>
<keyword evidence="12" id="KW-0963">Cytoplasm</keyword>
<dbReference type="FunFam" id="2.40.30.130:FF:000001">
    <property type="entry name" value="Alanine--tRNA ligase"/>
    <property type="match status" value="1"/>
</dbReference>
<dbReference type="GO" id="GO:0045892">
    <property type="term" value="P:negative regulation of DNA-templated transcription"/>
    <property type="evidence" value="ECO:0007669"/>
    <property type="project" value="TreeGrafter"/>
</dbReference>
<evidence type="ECO:0000256" key="9">
    <source>
        <dbReference type="ARBA" id="ARBA00022884"/>
    </source>
</evidence>
<dbReference type="InterPro" id="IPR018163">
    <property type="entry name" value="Thr/Ala-tRNA-synth_IIc_edit"/>
</dbReference>
<keyword evidence="11 12" id="KW-0030">Aminoacyl-tRNA synthetase</keyword>
<evidence type="ECO:0000256" key="5">
    <source>
        <dbReference type="ARBA" id="ARBA00022723"/>
    </source>
</evidence>
<dbReference type="GO" id="GO:0000049">
    <property type="term" value="F:tRNA binding"/>
    <property type="evidence" value="ECO:0007669"/>
    <property type="project" value="UniProtKB-KW"/>
</dbReference>
<keyword evidence="8 12" id="KW-0067">ATP-binding</keyword>
<comment type="subcellular location">
    <subcellularLocation>
        <location evidence="1 12">Cytoplasm</location>
    </subcellularLocation>
</comment>
<feature type="domain" description="Alanyl-transfer RNA synthetases family profile" evidence="13">
    <location>
        <begin position="1"/>
        <end position="701"/>
    </location>
</feature>
<evidence type="ECO:0000256" key="1">
    <source>
        <dbReference type="ARBA" id="ARBA00004496"/>
    </source>
</evidence>
<evidence type="ECO:0000256" key="7">
    <source>
        <dbReference type="ARBA" id="ARBA00022833"/>
    </source>
</evidence>
<dbReference type="GO" id="GO:0008270">
    <property type="term" value="F:zinc ion binding"/>
    <property type="evidence" value="ECO:0007669"/>
    <property type="project" value="UniProtKB-UniRule"/>
</dbReference>
<dbReference type="Gene3D" id="3.30.930.10">
    <property type="entry name" value="Bira Bifunctional Protein, Domain 2"/>
    <property type="match status" value="1"/>
</dbReference>
<keyword evidence="15" id="KW-1185">Reference proteome</keyword>
<name>A0A370CK28_9COXI</name>
<dbReference type="EC" id="6.1.1.7" evidence="12"/>
<evidence type="ECO:0000256" key="6">
    <source>
        <dbReference type="ARBA" id="ARBA00022741"/>
    </source>
</evidence>
<gene>
    <name evidence="12" type="primary">alaS</name>
    <name evidence="14" type="ORF">CFE62_000695</name>
</gene>
<dbReference type="InterPro" id="IPR009000">
    <property type="entry name" value="Transl_B-barrel_sf"/>
</dbReference>
<dbReference type="Gene3D" id="3.30.980.10">
    <property type="entry name" value="Threonyl-trna Synthetase, Chain A, domain 2"/>
    <property type="match status" value="1"/>
</dbReference>
<evidence type="ECO:0000256" key="2">
    <source>
        <dbReference type="ARBA" id="ARBA00008226"/>
    </source>
</evidence>
<comment type="caution">
    <text evidence="14">The sequence shown here is derived from an EMBL/GenBank/DDBJ whole genome shotgun (WGS) entry which is preliminary data.</text>
</comment>
<dbReference type="Gene3D" id="2.40.30.130">
    <property type="match status" value="1"/>
</dbReference>
<dbReference type="SUPFAM" id="SSF50447">
    <property type="entry name" value="Translation proteins"/>
    <property type="match status" value="1"/>
</dbReference>
<dbReference type="GO" id="GO:0004813">
    <property type="term" value="F:alanine-tRNA ligase activity"/>
    <property type="evidence" value="ECO:0007669"/>
    <property type="project" value="UniProtKB-UniRule"/>
</dbReference>
<dbReference type="PROSITE" id="PS50860">
    <property type="entry name" value="AA_TRNA_LIGASE_II_ALA"/>
    <property type="match status" value="1"/>
</dbReference>